<accession>A0A9N8DMA7</accession>
<feature type="compositionally biased region" description="Low complexity" evidence="1">
    <location>
        <begin position="108"/>
        <end position="126"/>
    </location>
</feature>
<proteinExistence type="predicted"/>
<feature type="region of interest" description="Disordered" evidence="1">
    <location>
        <begin position="1"/>
        <end position="126"/>
    </location>
</feature>
<protein>
    <submittedName>
        <fullName evidence="2">Uncharacterized protein</fullName>
    </submittedName>
</protein>
<feature type="region of interest" description="Disordered" evidence="1">
    <location>
        <begin position="190"/>
        <end position="250"/>
    </location>
</feature>
<evidence type="ECO:0000313" key="2">
    <source>
        <dbReference type="EMBL" id="CAB9504876.1"/>
    </source>
</evidence>
<dbReference type="Proteomes" id="UP001153069">
    <property type="component" value="Unassembled WGS sequence"/>
</dbReference>
<feature type="compositionally biased region" description="Acidic residues" evidence="1">
    <location>
        <begin position="52"/>
        <end position="62"/>
    </location>
</feature>
<feature type="compositionally biased region" description="Low complexity" evidence="1">
    <location>
        <begin position="224"/>
        <end position="234"/>
    </location>
</feature>
<reference evidence="2" key="1">
    <citation type="submission" date="2020-06" db="EMBL/GenBank/DDBJ databases">
        <authorList>
            <consortium name="Plant Systems Biology data submission"/>
        </authorList>
    </citation>
    <scope>NUCLEOTIDE SEQUENCE</scope>
    <source>
        <strain evidence="2">D6</strain>
    </source>
</reference>
<dbReference type="EMBL" id="CAICTM010000211">
    <property type="protein sequence ID" value="CAB9504876.1"/>
    <property type="molecule type" value="Genomic_DNA"/>
</dbReference>
<evidence type="ECO:0000313" key="3">
    <source>
        <dbReference type="Proteomes" id="UP001153069"/>
    </source>
</evidence>
<dbReference type="AlphaFoldDB" id="A0A9N8DMA7"/>
<keyword evidence="3" id="KW-1185">Reference proteome</keyword>
<comment type="caution">
    <text evidence="2">The sequence shown here is derived from an EMBL/GenBank/DDBJ whole genome shotgun (WGS) entry which is preliminary data.</text>
</comment>
<feature type="compositionally biased region" description="Basic and acidic residues" evidence="1">
    <location>
        <begin position="1"/>
        <end position="18"/>
    </location>
</feature>
<gene>
    <name evidence="2" type="ORF">SEMRO_212_G088060.1</name>
</gene>
<feature type="non-terminal residue" evidence="2">
    <location>
        <position position="250"/>
    </location>
</feature>
<name>A0A9N8DMA7_9STRA</name>
<sequence>MDPDGSRDHPADQGDDTRVPVPAMLPVASATPIVNQTTISTATETPLVPVELLDDTVDEAEETPPSLPRKGLRNNHNGPTATATATTNQQVRERTSAAAARHGLRQRPNQAQSNPAQSNPAQSNQAQTAVIVHDGADAPQATAATFAAGHNASSINNNMLDESESMLLVPDAPSSGGLWTSSMIHAKTEAVNDSPVPSPHLHDIREQDTEAVNDIQEQYEADTTNDNNNSSNKNQQEDEDNITCQIPRRR</sequence>
<organism evidence="2 3">
    <name type="scientific">Seminavis robusta</name>
    <dbReference type="NCBI Taxonomy" id="568900"/>
    <lineage>
        <taxon>Eukaryota</taxon>
        <taxon>Sar</taxon>
        <taxon>Stramenopiles</taxon>
        <taxon>Ochrophyta</taxon>
        <taxon>Bacillariophyta</taxon>
        <taxon>Bacillariophyceae</taxon>
        <taxon>Bacillariophycidae</taxon>
        <taxon>Naviculales</taxon>
        <taxon>Naviculaceae</taxon>
        <taxon>Seminavis</taxon>
    </lineage>
</organism>
<feature type="compositionally biased region" description="Polar residues" evidence="1">
    <location>
        <begin position="32"/>
        <end position="44"/>
    </location>
</feature>
<evidence type="ECO:0000256" key="1">
    <source>
        <dbReference type="SAM" id="MobiDB-lite"/>
    </source>
</evidence>